<dbReference type="InterPro" id="IPR019734">
    <property type="entry name" value="TPR_rpt"/>
</dbReference>
<dbReference type="PROSITE" id="PS50005">
    <property type="entry name" value="TPR"/>
    <property type="match status" value="1"/>
</dbReference>
<organism evidence="4 5">
    <name type="scientific">Ideonella dechloratans</name>
    <dbReference type="NCBI Taxonomy" id="36863"/>
    <lineage>
        <taxon>Bacteria</taxon>
        <taxon>Pseudomonadati</taxon>
        <taxon>Pseudomonadota</taxon>
        <taxon>Betaproteobacteria</taxon>
        <taxon>Burkholderiales</taxon>
        <taxon>Sphaerotilaceae</taxon>
        <taxon>Ideonella</taxon>
    </lineage>
</organism>
<dbReference type="PROSITE" id="PS50110">
    <property type="entry name" value="RESPONSE_REGULATORY"/>
    <property type="match status" value="1"/>
</dbReference>
<dbReference type="InterPro" id="IPR011006">
    <property type="entry name" value="CheY-like_superfamily"/>
</dbReference>
<dbReference type="InterPro" id="IPR011990">
    <property type="entry name" value="TPR-like_helical_dom_sf"/>
</dbReference>
<sequence length="547" mass="59927">MAWSLNSCTALVIDPSANSRSTLSGQLRDLGIPNVVQCSKLSDARRRLETGAYDLVLCEMDFPEDGGGRRHGGQDLLDELQRAGLLPWSTIFVMVTDERSYAKVVEAAESSLDAYLLKPFTTQVLRERVLNAHRRRVELEQIYLAMDGDRMDEAVALCRQRFESRGPFWRYATRLGIELMMRLGRHEPALAWLDELLAEQPLAWARLDKVRCLQARHQAGAAMQQLKALIEGDPGCVDAQDLLGRTWLGQGRLSDALEAFTRAATLTPGDLRRQQRLGMLSCYLGDWAGGTRALERVRAMGATSKSFDDQSMVLLAVSCFRQRDSKALGRAVVALQQTLDAAPEEARARRHLALGRTLDRLLQRQPEAAVAALAELAADRLEPDFDLEAGWNLLTGLAATAHENLELAEAPTWVREVGLRFMGSRTAAELLTPTVAAVPAWAEALQAAQTELSDTTEQALRHSAAGDPQTAVATLLAQAERTLSARLLDTARGVIGRDAEQLGELSVIQARVREVARRVGSHAGGLPPGLGEQSRQGIRLRVDAARG</sequence>
<evidence type="ECO:0000256" key="2">
    <source>
        <dbReference type="PROSITE-ProRule" id="PRU00339"/>
    </source>
</evidence>
<evidence type="ECO:0000313" key="5">
    <source>
        <dbReference type="Proteomes" id="UP000430120"/>
    </source>
</evidence>
<feature type="domain" description="Response regulatory" evidence="3">
    <location>
        <begin position="9"/>
        <end position="133"/>
    </location>
</feature>
<dbReference type="SUPFAM" id="SSF48452">
    <property type="entry name" value="TPR-like"/>
    <property type="match status" value="1"/>
</dbReference>
<dbReference type="Pfam" id="PF00072">
    <property type="entry name" value="Response_reg"/>
    <property type="match status" value="1"/>
</dbReference>
<name>A0A643F8V8_IDEDE</name>
<protein>
    <submittedName>
        <fullName evidence="4">Response regulator</fullName>
    </submittedName>
</protein>
<dbReference type="GO" id="GO:0000160">
    <property type="term" value="P:phosphorelay signal transduction system"/>
    <property type="evidence" value="ECO:0007669"/>
    <property type="project" value="InterPro"/>
</dbReference>
<reference evidence="4 5" key="1">
    <citation type="submission" date="2019-09" db="EMBL/GenBank/DDBJ databases">
        <title>Draft genome sequences of 48 bacterial type strains from the CCUG.</title>
        <authorList>
            <person name="Tunovic T."/>
            <person name="Pineiro-Iglesias B."/>
            <person name="Unosson C."/>
            <person name="Inganas E."/>
            <person name="Ohlen M."/>
            <person name="Cardew S."/>
            <person name="Jensie-Markopoulos S."/>
            <person name="Salva-Serra F."/>
            <person name="Jaen-Luchoro D."/>
            <person name="Karlsson R."/>
            <person name="Svensson-Stadler L."/>
            <person name="Chun J."/>
            <person name="Moore E."/>
        </authorList>
    </citation>
    <scope>NUCLEOTIDE SEQUENCE [LARGE SCALE GENOMIC DNA]</scope>
    <source>
        <strain evidence="4 5">CCUG 30977</strain>
    </source>
</reference>
<dbReference type="InterPro" id="IPR001789">
    <property type="entry name" value="Sig_transdc_resp-reg_receiver"/>
</dbReference>
<proteinExistence type="predicted"/>
<dbReference type="SUPFAM" id="SSF52172">
    <property type="entry name" value="CheY-like"/>
    <property type="match status" value="1"/>
</dbReference>
<comment type="caution">
    <text evidence="1">Lacks conserved residue(s) required for the propagation of feature annotation.</text>
</comment>
<dbReference type="Proteomes" id="UP000430120">
    <property type="component" value="Unassembled WGS sequence"/>
</dbReference>
<dbReference type="OrthoDB" id="7298659at2"/>
<comment type="caution">
    <text evidence="4">The sequence shown here is derived from an EMBL/GenBank/DDBJ whole genome shotgun (WGS) entry which is preliminary data.</text>
</comment>
<dbReference type="Gene3D" id="1.25.40.10">
    <property type="entry name" value="Tetratricopeptide repeat domain"/>
    <property type="match status" value="1"/>
</dbReference>
<dbReference type="SMART" id="SM00448">
    <property type="entry name" value="REC"/>
    <property type="match status" value="1"/>
</dbReference>
<evidence type="ECO:0000256" key="1">
    <source>
        <dbReference type="PROSITE-ProRule" id="PRU00169"/>
    </source>
</evidence>
<gene>
    <name evidence="4" type="ORF">F7Q92_20400</name>
</gene>
<dbReference type="EMBL" id="VZPB01000087">
    <property type="protein sequence ID" value="KAB0573856.1"/>
    <property type="molecule type" value="Genomic_DNA"/>
</dbReference>
<accession>A0A643F8V8</accession>
<evidence type="ECO:0000313" key="4">
    <source>
        <dbReference type="EMBL" id="KAB0573856.1"/>
    </source>
</evidence>
<keyword evidence="2" id="KW-0802">TPR repeat</keyword>
<evidence type="ECO:0000259" key="3">
    <source>
        <dbReference type="PROSITE" id="PS50110"/>
    </source>
</evidence>
<dbReference type="AlphaFoldDB" id="A0A643F8V8"/>
<feature type="repeat" description="TPR" evidence="2">
    <location>
        <begin position="237"/>
        <end position="270"/>
    </location>
</feature>
<dbReference type="RefSeq" id="WP_151125906.1">
    <property type="nucleotide sequence ID" value="NZ_CP088081.1"/>
</dbReference>
<dbReference type="Gene3D" id="3.40.50.2300">
    <property type="match status" value="1"/>
</dbReference>
<keyword evidence="5" id="KW-1185">Reference proteome</keyword>